<name>A0ABP5G2R9_9ACTN</name>
<organism evidence="1 2">
    <name type="scientific">Catenulispora yoronensis</name>
    <dbReference type="NCBI Taxonomy" id="450799"/>
    <lineage>
        <taxon>Bacteria</taxon>
        <taxon>Bacillati</taxon>
        <taxon>Actinomycetota</taxon>
        <taxon>Actinomycetes</taxon>
        <taxon>Catenulisporales</taxon>
        <taxon>Catenulisporaceae</taxon>
        <taxon>Catenulispora</taxon>
    </lineage>
</organism>
<sequence>MTDTATTAPTPPGRFDFTKARATCQDVLDALSSQGLTTRIDNLSGGCAGIRIMLPDGTAILISDLDGSLPTDGQTACGWIAEHTAWQDGPTGYPGEPVTNIYTSTALGDETAAMLTAVTAYARARAR</sequence>
<comment type="caution">
    <text evidence="1">The sequence shown here is derived from an EMBL/GenBank/DDBJ whole genome shotgun (WGS) entry which is preliminary data.</text>
</comment>
<dbReference type="Proteomes" id="UP001500751">
    <property type="component" value="Unassembled WGS sequence"/>
</dbReference>
<evidence type="ECO:0000313" key="1">
    <source>
        <dbReference type="EMBL" id="GAA2039211.1"/>
    </source>
</evidence>
<evidence type="ECO:0000313" key="2">
    <source>
        <dbReference type="Proteomes" id="UP001500751"/>
    </source>
</evidence>
<dbReference type="EMBL" id="BAAAQN010000028">
    <property type="protein sequence ID" value="GAA2039211.1"/>
    <property type="molecule type" value="Genomic_DNA"/>
</dbReference>
<gene>
    <name evidence="1" type="ORF">GCM10009839_46340</name>
</gene>
<dbReference type="RefSeq" id="WP_344667738.1">
    <property type="nucleotide sequence ID" value="NZ_BAAAQN010000028.1"/>
</dbReference>
<proteinExistence type="predicted"/>
<accession>A0ABP5G2R9</accession>
<protein>
    <submittedName>
        <fullName evidence="1">Uncharacterized protein</fullName>
    </submittedName>
</protein>
<reference evidence="2" key="1">
    <citation type="journal article" date="2019" name="Int. J. Syst. Evol. Microbiol.">
        <title>The Global Catalogue of Microorganisms (GCM) 10K type strain sequencing project: providing services to taxonomists for standard genome sequencing and annotation.</title>
        <authorList>
            <consortium name="The Broad Institute Genomics Platform"/>
            <consortium name="The Broad Institute Genome Sequencing Center for Infectious Disease"/>
            <person name="Wu L."/>
            <person name="Ma J."/>
        </authorList>
    </citation>
    <scope>NUCLEOTIDE SEQUENCE [LARGE SCALE GENOMIC DNA]</scope>
    <source>
        <strain evidence="2">JCM 16014</strain>
    </source>
</reference>
<keyword evidence="2" id="KW-1185">Reference proteome</keyword>